<proteinExistence type="predicted"/>
<dbReference type="Gene3D" id="3.40.50.410">
    <property type="entry name" value="von Willebrand factor, type A domain"/>
    <property type="match status" value="1"/>
</dbReference>
<dbReference type="PROSITE" id="PS50234">
    <property type="entry name" value="VWFA"/>
    <property type="match status" value="1"/>
</dbReference>
<evidence type="ECO:0000313" key="3">
    <source>
        <dbReference type="EMBL" id="EPY01121.1"/>
    </source>
</evidence>
<keyword evidence="1" id="KW-0472">Membrane</keyword>
<dbReference type="InterPro" id="IPR028087">
    <property type="entry name" value="Tad_N"/>
</dbReference>
<dbReference type="RefSeq" id="WP_021132801.1">
    <property type="nucleotide sequence ID" value="NZ_AQPH01000051.1"/>
</dbReference>
<gene>
    <name evidence="3" type="ORF">K678_12474</name>
</gene>
<organism evidence="3 4">
    <name type="scientific">Magnetospirillum fulvum MGU-K5</name>
    <dbReference type="NCBI Taxonomy" id="1316936"/>
    <lineage>
        <taxon>Bacteria</taxon>
        <taxon>Pseudomonadati</taxon>
        <taxon>Pseudomonadota</taxon>
        <taxon>Alphaproteobacteria</taxon>
        <taxon>Rhodospirillales</taxon>
        <taxon>Rhodospirillaceae</taxon>
        <taxon>Magnetospirillum</taxon>
    </lineage>
</organism>
<evidence type="ECO:0000259" key="2">
    <source>
        <dbReference type="PROSITE" id="PS50234"/>
    </source>
</evidence>
<evidence type="ECO:0000313" key="4">
    <source>
        <dbReference type="Proteomes" id="UP000015350"/>
    </source>
</evidence>
<dbReference type="AlphaFoldDB" id="S9TFV1"/>
<dbReference type="Proteomes" id="UP000015350">
    <property type="component" value="Unassembled WGS sequence"/>
</dbReference>
<dbReference type="InterPro" id="IPR002035">
    <property type="entry name" value="VWF_A"/>
</dbReference>
<protein>
    <submittedName>
        <fullName evidence="3">Putative Flp pilus assembly protein TadG</fullName>
    </submittedName>
</protein>
<sequence length="546" mass="57686">MIDQGFGTRIHALASDRRGVAGIIVTVCIATMVLLMMGGIDVVRAYLIKSRAQAAIDAAVLAAGHSLGSADCKAQGEAYFSANMGSNYLGSSISQSLTFVVDGTKVTADNAAKVCSVTKATGDIITATASLSLPLLSLGFIPLSNITFTVSNQAQRTTNSNLELVLAMDNTGSMNDYGKLQAMKNAATNMVNSLFGNNSTGAKIYVGLVPFTETVRAGKDSSGTVHSGWVGSGGLKHFNSISDWNGCFFERSSGNVYSLNAAPPTTAPFEDWASFYYRWSYTVSCSWGWCQRNSTPAWSTSNPYFASSKKNDPGCSNLARVTFLSSNQQNILNNIKAMVGNGSTMISSGVLWAWRMLDPGWRNSSAADGWGNAALPQDSATTLTKAIVLLTDGNNAPSYTNTGESGSTGWSGVYLVTDDYYMAGAFKGAPKDVNGSPTDGNGNVRYSVRYGQDSGDIYINDDYRRITSTAAADDILIQACTNAKAAGITIFTIALNTNGAVSSGTQNLLTQCASNSGYYYNVSNVSDLNGVFSTISGRLSELKLVK</sequence>
<dbReference type="STRING" id="1316936.K678_12474"/>
<name>S9TFV1_MAGFU</name>
<reference evidence="3 4" key="1">
    <citation type="submission" date="2013-04" db="EMBL/GenBank/DDBJ databases">
        <authorList>
            <person name="Kuznetsov B."/>
            <person name="Ivanovsky R."/>
        </authorList>
    </citation>
    <scope>NUCLEOTIDE SEQUENCE [LARGE SCALE GENOMIC DNA]</scope>
    <source>
        <strain evidence="3 4">MGU-K5</strain>
    </source>
</reference>
<feature type="transmembrane region" description="Helical" evidence="1">
    <location>
        <begin position="20"/>
        <end position="40"/>
    </location>
</feature>
<evidence type="ECO:0000256" key="1">
    <source>
        <dbReference type="SAM" id="Phobius"/>
    </source>
</evidence>
<keyword evidence="1" id="KW-1133">Transmembrane helix</keyword>
<dbReference type="eggNOG" id="COG4961">
    <property type="taxonomic scope" value="Bacteria"/>
</dbReference>
<dbReference type="InterPro" id="IPR036465">
    <property type="entry name" value="vWFA_dom_sf"/>
</dbReference>
<accession>S9TFV1</accession>
<comment type="caution">
    <text evidence="3">The sequence shown here is derived from an EMBL/GenBank/DDBJ whole genome shotgun (WGS) entry which is preliminary data.</text>
</comment>
<dbReference type="SMART" id="SM00327">
    <property type="entry name" value="VWA"/>
    <property type="match status" value="1"/>
</dbReference>
<dbReference type="EMBL" id="AQPH01000051">
    <property type="protein sequence ID" value="EPY01121.1"/>
    <property type="molecule type" value="Genomic_DNA"/>
</dbReference>
<dbReference type="SUPFAM" id="SSF53300">
    <property type="entry name" value="vWA-like"/>
    <property type="match status" value="1"/>
</dbReference>
<dbReference type="Pfam" id="PF13400">
    <property type="entry name" value="Tad"/>
    <property type="match status" value="1"/>
</dbReference>
<feature type="domain" description="VWFA" evidence="2">
    <location>
        <begin position="163"/>
        <end position="216"/>
    </location>
</feature>
<keyword evidence="1" id="KW-0812">Transmembrane</keyword>